<reference evidence="1" key="1">
    <citation type="journal article" date="2022" name="Int. J. Mol. Sci.">
        <title>Draft Genome of Tanacetum Coccineum: Genomic Comparison of Closely Related Tanacetum-Family Plants.</title>
        <authorList>
            <person name="Yamashiro T."/>
            <person name="Shiraishi A."/>
            <person name="Nakayama K."/>
            <person name="Satake H."/>
        </authorList>
    </citation>
    <scope>NUCLEOTIDE SEQUENCE</scope>
</reference>
<protein>
    <submittedName>
        <fullName evidence="1">Uncharacterized protein</fullName>
    </submittedName>
</protein>
<accession>A0ABQ4XLS9</accession>
<dbReference type="EMBL" id="BQNB010009640">
    <property type="protein sequence ID" value="GJS66324.1"/>
    <property type="molecule type" value="Genomic_DNA"/>
</dbReference>
<comment type="caution">
    <text evidence="1">The sequence shown here is derived from an EMBL/GenBank/DDBJ whole genome shotgun (WGS) entry which is preliminary data.</text>
</comment>
<keyword evidence="2" id="KW-1185">Reference proteome</keyword>
<gene>
    <name evidence="1" type="ORF">Tco_0680888</name>
</gene>
<evidence type="ECO:0000313" key="2">
    <source>
        <dbReference type="Proteomes" id="UP001151760"/>
    </source>
</evidence>
<dbReference type="Proteomes" id="UP001151760">
    <property type="component" value="Unassembled WGS sequence"/>
</dbReference>
<evidence type="ECO:0000313" key="1">
    <source>
        <dbReference type="EMBL" id="GJS66324.1"/>
    </source>
</evidence>
<name>A0ABQ4XLS9_9ASTR</name>
<reference evidence="1" key="2">
    <citation type="submission" date="2022-01" db="EMBL/GenBank/DDBJ databases">
        <authorList>
            <person name="Yamashiro T."/>
            <person name="Shiraishi A."/>
            <person name="Satake H."/>
            <person name="Nakayama K."/>
        </authorList>
    </citation>
    <scope>NUCLEOTIDE SEQUENCE</scope>
</reference>
<organism evidence="1 2">
    <name type="scientific">Tanacetum coccineum</name>
    <dbReference type="NCBI Taxonomy" id="301880"/>
    <lineage>
        <taxon>Eukaryota</taxon>
        <taxon>Viridiplantae</taxon>
        <taxon>Streptophyta</taxon>
        <taxon>Embryophyta</taxon>
        <taxon>Tracheophyta</taxon>
        <taxon>Spermatophyta</taxon>
        <taxon>Magnoliopsida</taxon>
        <taxon>eudicotyledons</taxon>
        <taxon>Gunneridae</taxon>
        <taxon>Pentapetalae</taxon>
        <taxon>asterids</taxon>
        <taxon>campanulids</taxon>
        <taxon>Asterales</taxon>
        <taxon>Asteraceae</taxon>
        <taxon>Asteroideae</taxon>
        <taxon>Anthemideae</taxon>
        <taxon>Anthemidinae</taxon>
        <taxon>Tanacetum</taxon>
    </lineage>
</organism>
<sequence>MNISLSVLNLGHPRTNTPGHRGRRLSLFGKLVILSSYCSKKRFNNGLQVWKIKGKDPPNSILNFFEICENPVESLNMIIVELGDDLFIVFERSISVLILSVGGGKKVFKAPF</sequence>
<proteinExistence type="predicted"/>